<dbReference type="SMART" id="SM00990">
    <property type="entry name" value="VRR_NUC"/>
    <property type="match status" value="1"/>
</dbReference>
<reference evidence="6" key="1">
    <citation type="submission" date="2016-11" db="EMBL/GenBank/DDBJ databases">
        <title>Complete Genome Sequence of alachlor-degrading Sphingomonas sp. strain JJ-A5.</title>
        <authorList>
            <person name="Lee H."/>
            <person name="Ka J.-O."/>
        </authorList>
    </citation>
    <scope>NUCLEOTIDE SEQUENCE [LARGE SCALE GENOMIC DNA]</scope>
    <source>
        <strain evidence="6">JJ-A5</strain>
    </source>
</reference>
<evidence type="ECO:0000313" key="5">
    <source>
        <dbReference type="EMBL" id="API59605.1"/>
    </source>
</evidence>
<gene>
    <name evidence="5" type="ORF">BSL82_10000</name>
</gene>
<sequence length="92" mass="10481">MIEAAVEQHLVDRVKEVGGEVRKLSWPGRRGAPDRAVMLRQWGVILVELKRPGGKPEPHQVREHDRLRALGVPVEVLTTKQDVDDFIERRTA</sequence>
<proteinExistence type="predicted"/>
<evidence type="ECO:0000256" key="1">
    <source>
        <dbReference type="ARBA" id="ARBA00001946"/>
    </source>
</evidence>
<dbReference type="InterPro" id="IPR011856">
    <property type="entry name" value="tRNA_endonuc-like_dom_sf"/>
</dbReference>
<keyword evidence="3" id="KW-0378">Hydrolase</keyword>
<evidence type="ECO:0000259" key="4">
    <source>
        <dbReference type="SMART" id="SM00990"/>
    </source>
</evidence>
<dbReference type="EMBL" id="CP018221">
    <property type="protein sequence ID" value="API59605.1"/>
    <property type="molecule type" value="Genomic_DNA"/>
</dbReference>
<feature type="domain" description="VRR-NUC" evidence="4">
    <location>
        <begin position="1"/>
        <end position="81"/>
    </location>
</feature>
<dbReference type="InterPro" id="IPR014883">
    <property type="entry name" value="VRR_NUC"/>
</dbReference>
<dbReference type="RefSeq" id="WP_072597273.1">
    <property type="nucleotide sequence ID" value="NZ_CP018221.1"/>
</dbReference>
<evidence type="ECO:0000313" key="6">
    <source>
        <dbReference type="Proteomes" id="UP000182063"/>
    </source>
</evidence>
<evidence type="ECO:0000256" key="2">
    <source>
        <dbReference type="ARBA" id="ARBA00022722"/>
    </source>
</evidence>
<protein>
    <recommendedName>
        <fullName evidence="4">VRR-NUC domain-containing protein</fullName>
    </recommendedName>
</protein>
<dbReference type="AlphaFoldDB" id="A0A1L3ZVG6"/>
<dbReference type="OrthoDB" id="8456559at2"/>
<dbReference type="GO" id="GO:0016788">
    <property type="term" value="F:hydrolase activity, acting on ester bonds"/>
    <property type="evidence" value="ECO:0007669"/>
    <property type="project" value="InterPro"/>
</dbReference>
<keyword evidence="2" id="KW-0540">Nuclease</keyword>
<comment type="cofactor">
    <cofactor evidence="1">
        <name>Mg(2+)</name>
        <dbReference type="ChEBI" id="CHEBI:18420"/>
    </cofactor>
</comment>
<evidence type="ECO:0000256" key="3">
    <source>
        <dbReference type="ARBA" id="ARBA00022801"/>
    </source>
</evidence>
<dbReference type="KEGG" id="sphj:BSL82_10000"/>
<accession>A0A1L3ZVG6</accession>
<dbReference type="GO" id="GO:0004518">
    <property type="term" value="F:nuclease activity"/>
    <property type="evidence" value="ECO:0007669"/>
    <property type="project" value="UniProtKB-KW"/>
</dbReference>
<dbReference type="Gene3D" id="3.40.1350.10">
    <property type="match status" value="1"/>
</dbReference>
<keyword evidence="6" id="KW-1185">Reference proteome</keyword>
<dbReference type="Proteomes" id="UP000182063">
    <property type="component" value="Chromosome"/>
</dbReference>
<name>A0A1L3ZVG6_9SPHN</name>
<dbReference type="STRING" id="1921510.BSL82_10000"/>
<organism evidence="5 6">
    <name type="scientific">Tardibacter chloracetimidivorans</name>
    <dbReference type="NCBI Taxonomy" id="1921510"/>
    <lineage>
        <taxon>Bacteria</taxon>
        <taxon>Pseudomonadati</taxon>
        <taxon>Pseudomonadota</taxon>
        <taxon>Alphaproteobacteria</taxon>
        <taxon>Sphingomonadales</taxon>
        <taxon>Sphingomonadaceae</taxon>
        <taxon>Tardibacter</taxon>
    </lineage>
</organism>
<dbReference type="GO" id="GO:0003676">
    <property type="term" value="F:nucleic acid binding"/>
    <property type="evidence" value="ECO:0007669"/>
    <property type="project" value="InterPro"/>
</dbReference>